<dbReference type="SUPFAM" id="SSF46785">
    <property type="entry name" value="Winged helix' DNA-binding domain"/>
    <property type="match status" value="2"/>
</dbReference>
<dbReference type="Proteomes" id="UP000553632">
    <property type="component" value="Unassembled WGS sequence"/>
</dbReference>
<dbReference type="AlphaFoldDB" id="A0A7J6RIF8"/>
<gene>
    <name evidence="2" type="primary">SNF8</name>
    <name evidence="2" type="ORF">FOZ63_003853</name>
</gene>
<evidence type="ECO:0000313" key="3">
    <source>
        <dbReference type="Proteomes" id="UP000553632"/>
    </source>
</evidence>
<dbReference type="PANTHER" id="PTHR12806:SF0">
    <property type="entry name" value="VACUOLAR-SORTING PROTEIN SNF8"/>
    <property type="match status" value="1"/>
</dbReference>
<dbReference type="GO" id="GO:0043328">
    <property type="term" value="P:protein transport to vacuole involved in ubiquitin-dependent protein catabolic process via the multivesicular body sorting pathway"/>
    <property type="evidence" value="ECO:0007669"/>
    <property type="project" value="TreeGrafter"/>
</dbReference>
<dbReference type="Gene3D" id="1.10.10.10">
    <property type="entry name" value="Winged helix-like DNA-binding domain superfamily/Winged helix DNA-binding domain"/>
    <property type="match status" value="2"/>
</dbReference>
<evidence type="ECO:0000313" key="2">
    <source>
        <dbReference type="EMBL" id="KAF4720393.1"/>
    </source>
</evidence>
<dbReference type="InterPro" id="IPR016689">
    <property type="entry name" value="ESCRT-2_cplx_Snf8"/>
</dbReference>
<dbReference type="Pfam" id="PF04157">
    <property type="entry name" value="EAP30"/>
    <property type="match status" value="1"/>
</dbReference>
<dbReference type="Gene3D" id="6.10.140.180">
    <property type="match status" value="1"/>
</dbReference>
<proteinExistence type="inferred from homology"/>
<keyword evidence="3" id="KW-1185">Reference proteome</keyword>
<comment type="caution">
    <text evidence="2">The sequence shown here is derived from an EMBL/GenBank/DDBJ whole genome shotgun (WGS) entry which is preliminary data.</text>
</comment>
<evidence type="ECO:0000256" key="1">
    <source>
        <dbReference type="ARBA" id="ARBA00009834"/>
    </source>
</evidence>
<dbReference type="InterPro" id="IPR036388">
    <property type="entry name" value="WH-like_DNA-bd_sf"/>
</dbReference>
<dbReference type="InterPro" id="IPR036390">
    <property type="entry name" value="WH_DNA-bd_sf"/>
</dbReference>
<protein>
    <submittedName>
        <fullName evidence="2">ESCRT-II subunit protein snf8</fullName>
    </submittedName>
</protein>
<sequence>MRRGGLGAAGVARRRQENRRMERIGESLEAVRLETVKEQCDTFKERLQEFATKYRSKIESDATFRAQFLGMCQSVGVDPLQSTKSVFGSMLGLGRFYAELGVQILTLCLATREDNGGLLDMDDCLAMLQNVRATSSDAISREDVTKAISELSVLGAGGVSIVWGERGKTFISSVPDAFNADQTSAISLIVSQGGHISLTELARQLDWTAERTDNASSSLLREGLVWLDVDPSTQERYLYTLHYSGGLWATQNLIDNIESLLTSSLIDILLDNYYCTLTMNGGDTSVEPLLPSIDREEVKLRSCITNLAVIAAPQIISMVLNYIPQTINVFFISRLG</sequence>
<accession>A0A7J6RIF8</accession>
<comment type="similarity">
    <text evidence="1">Belongs to the SNF8 family.</text>
</comment>
<dbReference type="GO" id="GO:0000814">
    <property type="term" value="C:ESCRT II complex"/>
    <property type="evidence" value="ECO:0007669"/>
    <property type="project" value="InterPro"/>
</dbReference>
<dbReference type="PANTHER" id="PTHR12806">
    <property type="entry name" value="EAP30 SUBUNIT OF ELL COMPLEX"/>
    <property type="match status" value="1"/>
</dbReference>
<dbReference type="OMA" id="QIVEVCM"/>
<reference evidence="2 3" key="1">
    <citation type="submission" date="2020-04" db="EMBL/GenBank/DDBJ databases">
        <title>Perkinsus olseni comparative genomics.</title>
        <authorList>
            <person name="Bogema D.R."/>
        </authorList>
    </citation>
    <scope>NUCLEOTIDE SEQUENCE [LARGE SCALE GENOMIC DNA]</scope>
    <source>
        <strain evidence="2 3">ATCC PRA-207</strain>
    </source>
</reference>
<organism evidence="2 3">
    <name type="scientific">Perkinsus olseni</name>
    <name type="common">Perkinsus atlanticus</name>
    <dbReference type="NCBI Taxonomy" id="32597"/>
    <lineage>
        <taxon>Eukaryota</taxon>
        <taxon>Sar</taxon>
        <taxon>Alveolata</taxon>
        <taxon>Perkinsozoa</taxon>
        <taxon>Perkinsea</taxon>
        <taxon>Perkinsida</taxon>
        <taxon>Perkinsidae</taxon>
        <taxon>Perkinsus</taxon>
    </lineage>
</organism>
<feature type="non-terminal residue" evidence="2">
    <location>
        <position position="336"/>
    </location>
</feature>
<dbReference type="InterPro" id="IPR040608">
    <property type="entry name" value="Snf8/Vps36"/>
</dbReference>
<name>A0A7J6RIF8_PEROL</name>
<dbReference type="EMBL" id="JABANO010025350">
    <property type="protein sequence ID" value="KAF4720393.1"/>
    <property type="molecule type" value="Genomic_DNA"/>
</dbReference>